<dbReference type="AlphaFoldDB" id="A0AAN7Y3S8"/>
<evidence type="ECO:0000313" key="3">
    <source>
        <dbReference type="EMBL" id="KAK5081183.1"/>
    </source>
</evidence>
<reference evidence="3 4" key="1">
    <citation type="submission" date="2023-08" db="EMBL/GenBank/DDBJ databases">
        <title>Black Yeasts Isolated from many extreme environments.</title>
        <authorList>
            <person name="Coleine C."/>
            <person name="Stajich J.E."/>
            <person name="Selbmann L."/>
        </authorList>
    </citation>
    <scope>NUCLEOTIDE SEQUENCE [LARGE SCALE GENOMIC DNA]</scope>
    <source>
        <strain evidence="3 4">CCFEE 5910</strain>
    </source>
</reference>
<protein>
    <submittedName>
        <fullName evidence="3">Uncharacterized protein</fullName>
    </submittedName>
</protein>
<feature type="coiled-coil region" evidence="1">
    <location>
        <begin position="372"/>
        <end position="402"/>
    </location>
</feature>
<dbReference type="EMBL" id="JAVRRJ010000010">
    <property type="protein sequence ID" value="KAK5081183.1"/>
    <property type="molecule type" value="Genomic_DNA"/>
</dbReference>
<feature type="region of interest" description="Disordered" evidence="2">
    <location>
        <begin position="61"/>
        <end position="102"/>
    </location>
</feature>
<feature type="compositionally biased region" description="Basic and acidic residues" evidence="2">
    <location>
        <begin position="72"/>
        <end position="98"/>
    </location>
</feature>
<organism evidence="3 4">
    <name type="scientific">Lithohypha guttulata</name>
    <dbReference type="NCBI Taxonomy" id="1690604"/>
    <lineage>
        <taxon>Eukaryota</taxon>
        <taxon>Fungi</taxon>
        <taxon>Dikarya</taxon>
        <taxon>Ascomycota</taxon>
        <taxon>Pezizomycotina</taxon>
        <taxon>Eurotiomycetes</taxon>
        <taxon>Chaetothyriomycetidae</taxon>
        <taxon>Chaetothyriales</taxon>
        <taxon>Trichomeriaceae</taxon>
        <taxon>Lithohypha</taxon>
    </lineage>
</organism>
<name>A0AAN7Y3S8_9EURO</name>
<keyword evidence="1" id="KW-0175">Coiled coil</keyword>
<proteinExistence type="predicted"/>
<sequence>MSLPEKMYGPKSGVFDPCDFLFWVLGRSSKFELIDSNKEDYHPQEPFPFGHQRVQSGILRTQSSSNLSPIAHTDRKSDIPNDKEEFSAHRDGPHRPTSEDDDAKMINAAIVEFAVGLMDAANTLAIYKRRSSRKAVAFRRTKRVLENITLADCLTSMADPQSIFERLTQKVPRTARVFRFMDRMNIEALKRLRSQSARTLVTRRRMPLRQKKVQGRKTFAAAQRLEACRKNLSRSAKRHVAEMTDCPQPSEEYDKEPTRSSSPDDSDDEFFDCSTTLTDEHNQVSLHVLQEKVNLQKNMLQLSITIIRNQDELITLLDRKVDLKQRRVDLQQSTIKVLQSSLTKQDVSLPISSQRAAKEAKVELLERPQQTLKELEELSALIDEQSELLENLRLAAAANTEELYETTGLGKKQDGVSEVQEPADRAEDFQDLHALAHAHIELRQDLQESDARILHRQKEMIASIQRLLNRWEKSSKHRKFLIFRMQPKSSKSVDMSHRWPRQKSMFQRQWFESNCLSG</sequence>
<evidence type="ECO:0000313" key="4">
    <source>
        <dbReference type="Proteomes" id="UP001309876"/>
    </source>
</evidence>
<gene>
    <name evidence="3" type="ORF">LTR05_007977</name>
</gene>
<evidence type="ECO:0000256" key="2">
    <source>
        <dbReference type="SAM" id="MobiDB-lite"/>
    </source>
</evidence>
<keyword evidence="4" id="KW-1185">Reference proteome</keyword>
<dbReference type="Proteomes" id="UP001309876">
    <property type="component" value="Unassembled WGS sequence"/>
</dbReference>
<comment type="caution">
    <text evidence="3">The sequence shown here is derived from an EMBL/GenBank/DDBJ whole genome shotgun (WGS) entry which is preliminary data.</text>
</comment>
<evidence type="ECO:0000256" key="1">
    <source>
        <dbReference type="SAM" id="Coils"/>
    </source>
</evidence>
<feature type="region of interest" description="Disordered" evidence="2">
    <location>
        <begin position="236"/>
        <end position="268"/>
    </location>
</feature>
<accession>A0AAN7Y3S8</accession>